<dbReference type="Gene3D" id="3.40.50.2300">
    <property type="match status" value="1"/>
</dbReference>
<dbReference type="Proteomes" id="UP000755104">
    <property type="component" value="Unassembled WGS sequence"/>
</dbReference>
<dbReference type="PANTHER" id="PTHR44591">
    <property type="entry name" value="STRESS RESPONSE REGULATOR PROTEIN 1"/>
    <property type="match status" value="1"/>
</dbReference>
<evidence type="ECO:0000256" key="1">
    <source>
        <dbReference type="ARBA" id="ARBA00022553"/>
    </source>
</evidence>
<dbReference type="Pfam" id="PF00072">
    <property type="entry name" value="Response_reg"/>
    <property type="match status" value="1"/>
</dbReference>
<dbReference type="InterPro" id="IPR050595">
    <property type="entry name" value="Bact_response_regulator"/>
</dbReference>
<feature type="domain" description="Response regulatory" evidence="3">
    <location>
        <begin position="6"/>
        <end position="121"/>
    </location>
</feature>
<accession>A0ABS7JEA4</accession>
<proteinExistence type="predicted"/>
<dbReference type="InterPro" id="IPR011006">
    <property type="entry name" value="CheY-like_superfamily"/>
</dbReference>
<dbReference type="InterPro" id="IPR001789">
    <property type="entry name" value="Sig_transdc_resp-reg_receiver"/>
</dbReference>
<evidence type="ECO:0000313" key="5">
    <source>
        <dbReference type="Proteomes" id="UP000755104"/>
    </source>
</evidence>
<dbReference type="SMART" id="SM00448">
    <property type="entry name" value="REC"/>
    <property type="match status" value="1"/>
</dbReference>
<dbReference type="EMBL" id="JAIGNO010000008">
    <property type="protein sequence ID" value="MBX7483327.1"/>
    <property type="molecule type" value="Genomic_DNA"/>
</dbReference>
<protein>
    <submittedName>
        <fullName evidence="4">Response regulator</fullName>
    </submittedName>
</protein>
<evidence type="ECO:0000256" key="2">
    <source>
        <dbReference type="PROSITE-ProRule" id="PRU00169"/>
    </source>
</evidence>
<dbReference type="PROSITE" id="PS50110">
    <property type="entry name" value="RESPONSE_REGULATORY"/>
    <property type="match status" value="1"/>
</dbReference>
<keyword evidence="1 2" id="KW-0597">Phosphoprotein</keyword>
<evidence type="ECO:0000313" key="4">
    <source>
        <dbReference type="EMBL" id="MBX7483327.1"/>
    </source>
</evidence>
<gene>
    <name evidence="4" type="ORF">K3174_12370</name>
</gene>
<keyword evidence="5" id="KW-1185">Reference proteome</keyword>
<reference evidence="4 5" key="1">
    <citation type="submission" date="2021-08" db="EMBL/GenBank/DDBJ databases">
        <title>Comparative Genomics Analysis of the Genus Qipengyuania Reveals Extensive Genetic Diversity and Metabolic Versatility, Including the Description of Fifteen Novel Species.</title>
        <authorList>
            <person name="Liu Y."/>
        </authorList>
    </citation>
    <scope>NUCLEOTIDE SEQUENCE [LARGE SCALE GENOMIC DNA]</scope>
    <source>
        <strain evidence="4 5">6D47A</strain>
    </source>
</reference>
<sequence>MTSKPTILIVEDEALIRLSLIEIFEDAGFVVLDADSASSAEKMLDAKSESISILLTDIRLGAGRDGWDVARHARSKREDLPIVFVSGDSTDDWKDSGIERSVMLAKPVRDDDLLGAVSEGLAGVGRA</sequence>
<feature type="modified residue" description="4-aspartylphosphate" evidence="2">
    <location>
        <position position="57"/>
    </location>
</feature>
<evidence type="ECO:0000259" key="3">
    <source>
        <dbReference type="PROSITE" id="PS50110"/>
    </source>
</evidence>
<dbReference type="RefSeq" id="WP_221558913.1">
    <property type="nucleotide sequence ID" value="NZ_JAIGNO010000008.1"/>
</dbReference>
<dbReference type="SUPFAM" id="SSF52172">
    <property type="entry name" value="CheY-like"/>
    <property type="match status" value="1"/>
</dbReference>
<comment type="caution">
    <text evidence="4">The sequence shown here is derived from an EMBL/GenBank/DDBJ whole genome shotgun (WGS) entry which is preliminary data.</text>
</comment>
<dbReference type="PANTHER" id="PTHR44591:SF21">
    <property type="entry name" value="TWO-COMPONENT RESPONSE REGULATOR"/>
    <property type="match status" value="1"/>
</dbReference>
<name>A0ABS7JEA4_9SPHN</name>
<organism evidence="4 5">
    <name type="scientific">Qipengyuania qiaonensis</name>
    <dbReference type="NCBI Taxonomy" id="2867240"/>
    <lineage>
        <taxon>Bacteria</taxon>
        <taxon>Pseudomonadati</taxon>
        <taxon>Pseudomonadota</taxon>
        <taxon>Alphaproteobacteria</taxon>
        <taxon>Sphingomonadales</taxon>
        <taxon>Erythrobacteraceae</taxon>
        <taxon>Qipengyuania</taxon>
    </lineage>
</organism>